<dbReference type="EMBL" id="CP031376">
    <property type="protein sequence ID" value="AXK50913.1"/>
    <property type="molecule type" value="Genomic_DNA"/>
</dbReference>
<name>A0A345Z2T4_9MOLU</name>
<dbReference type="RefSeq" id="WP_115557834.1">
    <property type="nucleotide sequence ID" value="NZ_CP031376.1"/>
</dbReference>
<dbReference type="OrthoDB" id="391570at2"/>
<evidence type="ECO:0000313" key="1">
    <source>
        <dbReference type="EMBL" id="AXK50913.1"/>
    </source>
</evidence>
<accession>A0A345Z2T4</accession>
<reference evidence="1 2" key="1">
    <citation type="submission" date="2018-07" db="EMBL/GenBank/DDBJ databases">
        <title>Complete genome sequence of Spiroplasma alleghenense PLHS-1 (ATCC 51752).</title>
        <authorList>
            <person name="Chou L."/>
            <person name="Lee T.-Y."/>
            <person name="Tsai Y.-M."/>
            <person name="Kuo C.-H."/>
        </authorList>
    </citation>
    <scope>NUCLEOTIDE SEQUENCE [LARGE SCALE GENOMIC DNA]</scope>
    <source>
        <strain evidence="1 2">PLHS-1</strain>
    </source>
</reference>
<dbReference type="AlphaFoldDB" id="A0A345Z2T4"/>
<organism evidence="1 2">
    <name type="scientific">Spiroplasma alleghenense</name>
    <dbReference type="NCBI Taxonomy" id="216931"/>
    <lineage>
        <taxon>Bacteria</taxon>
        <taxon>Bacillati</taxon>
        <taxon>Mycoplasmatota</taxon>
        <taxon>Mollicutes</taxon>
        <taxon>Entomoplasmatales</taxon>
        <taxon>Spiroplasmataceae</taxon>
        <taxon>Spiroplasma</taxon>
    </lineage>
</organism>
<keyword evidence="2" id="KW-1185">Reference proteome</keyword>
<dbReference type="Proteomes" id="UP000254792">
    <property type="component" value="Chromosome"/>
</dbReference>
<dbReference type="KEGG" id="salx:SALLE_v1c02370"/>
<gene>
    <name evidence="1" type="ORF">SALLE_v1c02370</name>
</gene>
<protein>
    <submittedName>
        <fullName evidence="1">Uncharacterized protein</fullName>
    </submittedName>
</protein>
<evidence type="ECO:0000313" key="2">
    <source>
        <dbReference type="Proteomes" id="UP000254792"/>
    </source>
</evidence>
<proteinExistence type="predicted"/>
<sequence length="619" mass="72943">MSIKFENVKVTTKKQKQWYLNFKADSGKVTSFICDDRLIKSEFKNIMKGLGHVSAGRTLINGNDMINYKLNRNQISDLTKDSYIERIIPPRLNLFLSLLFNRDFIRDSRTKIIKARYDYLSYKTSKNNQTDLKMRQEIQKIITIFIENSIKVEKELLEIFFKQITDFNNQRADSKISQVSGNLSILLKRFNLLKELNANKELYLTFMQSLWDKVYAFIELRYSCNCEYNSGKIKKKVSRKLRFYEHEWIVKEQLKLIDLEVTQLKSSIQHNKIEIKNLARKINKILNGYKKLDGQVGIQLVADLKVWNNLSADQRFEFRRKQENLFFKILLDESNIIKGKIVEIIHDYHELVLNNQTEQGDKANFKSICKIKRSQVPSLYSLSHSWTEDVLNKLEIKFDWFISSFKISSLAQIYLQILRAIHLKKKNIIIDNKFHLLTKNDANLLTNTIKRMNAFFPKISIIILENNFKNLINLKDEFYLINENDLTKIVLEDEFNNPESQYLSEFDEKYFKIPATLQKNNLNIVDQSMKLSKKYSDQEFNKININPFQVLLLEDNKAKNFVSFIAKIKNVSEFIDSNLYVAEISPNVSTYFYQKEKINENKSVKIAIPESAVILPKEN</sequence>